<dbReference type="CDD" id="cd00761">
    <property type="entry name" value="Glyco_tranf_GTA_type"/>
    <property type="match status" value="1"/>
</dbReference>
<reference evidence="2 3" key="1">
    <citation type="journal article" date="2014" name="Int. J. Syst. Evol. Microbiol.">
        <title>Complete genome sequence of Corynebacterium casei LMG S-19264T (=DSM 44701T), isolated from a smear-ripened cheese.</title>
        <authorList>
            <consortium name="US DOE Joint Genome Institute (JGI-PGF)"/>
            <person name="Walter F."/>
            <person name="Albersmeier A."/>
            <person name="Kalinowski J."/>
            <person name="Ruckert C."/>
        </authorList>
    </citation>
    <scope>NUCLEOTIDE SEQUENCE [LARGE SCALE GENOMIC DNA]</scope>
    <source>
        <strain evidence="2 3">CGMCC 1.15295</strain>
    </source>
</reference>
<evidence type="ECO:0000313" key="3">
    <source>
        <dbReference type="Proteomes" id="UP000598120"/>
    </source>
</evidence>
<keyword evidence="3" id="KW-1185">Reference proteome</keyword>
<gene>
    <name evidence="2" type="ORF">GCM10011531_05720</name>
</gene>
<proteinExistence type="predicted"/>
<organism evidence="2 3">
    <name type="scientific">Aquaticitalea lipolytica</name>
    <dbReference type="NCBI Taxonomy" id="1247562"/>
    <lineage>
        <taxon>Bacteria</taxon>
        <taxon>Pseudomonadati</taxon>
        <taxon>Bacteroidota</taxon>
        <taxon>Flavobacteriia</taxon>
        <taxon>Flavobacteriales</taxon>
        <taxon>Flavobacteriaceae</taxon>
        <taxon>Aquaticitalea</taxon>
    </lineage>
</organism>
<evidence type="ECO:0000259" key="1">
    <source>
        <dbReference type="Pfam" id="PF00535"/>
    </source>
</evidence>
<dbReference type="InterPro" id="IPR029044">
    <property type="entry name" value="Nucleotide-diphossugar_trans"/>
</dbReference>
<dbReference type="EMBL" id="BMIC01000001">
    <property type="protein sequence ID" value="GFZ78918.1"/>
    <property type="molecule type" value="Genomic_DNA"/>
</dbReference>
<sequence length="314" mass="36101">MSLFSIIIPVYNKGNHIQNTISSVLNQTNQDFEIIVINDGSTDHSLDVIKSINDKRIKLFTIENKGVSHARNFGLTKASSEFIAFLDADDYWLPNHLETFLMLYNKFPNCGLYATAYTCKIGDLEIASEYYKIPKTPNWMGIVNDYFESSIINGIAWTSAVMIPKHIFSSIGNFDEDITLGAGEDTDLWMRIALKHSVAFSNTVTAYYMLDADNRITNSNTNLRHFLNLDQYEDEAKHNDSLKKYLDINRYAIAIQYKLVGNNKKASEYIKKLDFNNLNKKQRFLLYLNTPLLKLFVKLKVFLRNKGMFLSSFN</sequence>
<name>A0A8J2XEM8_9FLAO</name>
<comment type="caution">
    <text evidence="2">The sequence shown here is derived from an EMBL/GenBank/DDBJ whole genome shotgun (WGS) entry which is preliminary data.</text>
</comment>
<dbReference type="PANTHER" id="PTHR22916">
    <property type="entry name" value="GLYCOSYLTRANSFERASE"/>
    <property type="match status" value="1"/>
</dbReference>
<dbReference type="AlphaFoldDB" id="A0A8J2XEM8"/>
<dbReference type="RefSeq" id="WP_188604829.1">
    <property type="nucleotide sequence ID" value="NZ_BMIC01000001.1"/>
</dbReference>
<dbReference type="Proteomes" id="UP000598120">
    <property type="component" value="Unassembled WGS sequence"/>
</dbReference>
<feature type="domain" description="Glycosyltransferase 2-like" evidence="1">
    <location>
        <begin position="5"/>
        <end position="126"/>
    </location>
</feature>
<accession>A0A8J2XEM8</accession>
<dbReference type="Gene3D" id="3.90.550.10">
    <property type="entry name" value="Spore Coat Polysaccharide Biosynthesis Protein SpsA, Chain A"/>
    <property type="match status" value="1"/>
</dbReference>
<dbReference type="GO" id="GO:0016758">
    <property type="term" value="F:hexosyltransferase activity"/>
    <property type="evidence" value="ECO:0007669"/>
    <property type="project" value="UniProtKB-ARBA"/>
</dbReference>
<keyword evidence="2" id="KW-0808">Transferase</keyword>
<protein>
    <submittedName>
        <fullName evidence="2">Glycosyl transferase</fullName>
    </submittedName>
</protein>
<evidence type="ECO:0000313" key="2">
    <source>
        <dbReference type="EMBL" id="GFZ78918.1"/>
    </source>
</evidence>
<dbReference type="SUPFAM" id="SSF53448">
    <property type="entry name" value="Nucleotide-diphospho-sugar transferases"/>
    <property type="match status" value="1"/>
</dbReference>
<dbReference type="Pfam" id="PF00535">
    <property type="entry name" value="Glycos_transf_2"/>
    <property type="match status" value="1"/>
</dbReference>
<dbReference type="InterPro" id="IPR001173">
    <property type="entry name" value="Glyco_trans_2-like"/>
</dbReference>